<keyword evidence="2" id="KW-1185">Reference proteome</keyword>
<dbReference type="Proteomes" id="UP000260812">
    <property type="component" value="Unassembled WGS sequence"/>
</dbReference>
<dbReference type="GeneID" id="97986844"/>
<reference evidence="1" key="1">
    <citation type="submission" date="2018-08" db="EMBL/GenBank/DDBJ databases">
        <title>A genome reference for cultivated species of the human gut microbiota.</title>
        <authorList>
            <person name="Zou Y."/>
            <person name="Xue W."/>
            <person name="Luo G."/>
        </authorList>
    </citation>
    <scope>NUCLEOTIDE SEQUENCE [LARGE SCALE GENOMIC DNA]</scope>
    <source>
        <strain evidence="1">TF05-5AC</strain>
    </source>
</reference>
<dbReference type="RefSeq" id="WP_021638495.1">
    <property type="nucleotide sequence ID" value="NZ_CANNOQ010000222.1"/>
</dbReference>
<proteinExistence type="predicted"/>
<dbReference type="EMBL" id="QVLV01000004">
    <property type="protein sequence ID" value="RGE62549.1"/>
    <property type="molecule type" value="Genomic_DNA"/>
</dbReference>
<protein>
    <submittedName>
        <fullName evidence="1">Uncharacterized protein</fullName>
    </submittedName>
</protein>
<gene>
    <name evidence="1" type="ORF">DXC51_08120</name>
</gene>
<dbReference type="AlphaFoldDB" id="A0A3E3I7W4"/>
<organism evidence="1 2">
    <name type="scientific">Eisenbergiella massiliensis</name>
    <dbReference type="NCBI Taxonomy" id="1720294"/>
    <lineage>
        <taxon>Bacteria</taxon>
        <taxon>Bacillati</taxon>
        <taxon>Bacillota</taxon>
        <taxon>Clostridia</taxon>
        <taxon>Lachnospirales</taxon>
        <taxon>Lachnospiraceae</taxon>
        <taxon>Eisenbergiella</taxon>
    </lineage>
</organism>
<sequence length="87" mass="9876">MRIRVRTKDIRLFIPIPDAMVGFAARFIPERAFEEMRAGTPEPYRSLVTKENISMLLGECLEVIKENKGLEVIHVEAADGTFVSIKL</sequence>
<accession>A0A3E3I7W4</accession>
<name>A0A3E3I7W4_9FIRM</name>
<comment type="caution">
    <text evidence="1">The sequence shown here is derived from an EMBL/GenBank/DDBJ whole genome shotgun (WGS) entry which is preliminary data.</text>
</comment>
<evidence type="ECO:0000313" key="1">
    <source>
        <dbReference type="EMBL" id="RGE62549.1"/>
    </source>
</evidence>
<evidence type="ECO:0000313" key="2">
    <source>
        <dbReference type="Proteomes" id="UP000260812"/>
    </source>
</evidence>